<sequence>MNPILYSPTERAFADNGVGVLSDAASCIVTEERNGSFELELQYPVAGIHYADITYRSVILARPRPDAAAQPFRVYRITRPMGGLVTVYAQHISYDLSGVAMPPFTAQGITGAFAAINASALPSDSGFAYWTDKTGTQGISSTLPLSVRSLLGGVRGSILDVYGGEYEFDRFTVRLWAKRGTDRGVTIRYGKDLTSLEQEASCAAVYTAVYPYWTSGEATVELPEKTVSVPGTFDFTRILPLDLSSSFDDAPSVDRLRTAAQYYIADNNLGVPRVALSLSFTQLDGERVDLCDTVSVVFPAMGVTARAKVIRTTFDVLRDRYKGVDVGDIRANIADTIAAQAQDLDAMPTTQAMQKAILNATGWITGTGGGYVVFKRNDSGQATELLIMDSPEMSTAKNVWRWNLGGLGFSRNGVSGPYETAITQDGSIVGKFVTADGLHVYAANVDGVLQANQINAESLHVKAANVDGTFSADKIVGGTIDADQINVTNLNADNINSGSLKGAYLADAAVTVDKIGSGAVTNPKIQYGAVGKAECTTSLQNLIAEGITANSILAGTGFATDLTADVFRIRTQFRFQNFSSPLTLHNKSSLPTYVLGAN</sequence>
<dbReference type="InterPro" id="IPR007119">
    <property type="entry name" value="Phage_tail_spike_N"/>
</dbReference>
<evidence type="ECO:0000259" key="1">
    <source>
        <dbReference type="Pfam" id="PF06605"/>
    </source>
</evidence>
<name>A0A8S5U506_9CAUD</name>
<proteinExistence type="predicted"/>
<feature type="domain" description="Tail spike" evidence="1">
    <location>
        <begin position="157"/>
        <end position="338"/>
    </location>
</feature>
<dbReference type="Pfam" id="PF06605">
    <property type="entry name" value="Prophage_tail"/>
    <property type="match status" value="1"/>
</dbReference>
<reference evidence="2" key="1">
    <citation type="journal article" date="2021" name="Proc. Natl. Acad. Sci. U.S.A.">
        <title>A Catalog of Tens of Thousands of Viruses from Human Metagenomes Reveals Hidden Associations with Chronic Diseases.</title>
        <authorList>
            <person name="Tisza M.J."/>
            <person name="Buck C.B."/>
        </authorList>
    </citation>
    <scope>NUCLEOTIDE SEQUENCE</scope>
    <source>
        <strain evidence="2">CtRSW19</strain>
    </source>
</reference>
<accession>A0A8S5U506</accession>
<evidence type="ECO:0000313" key="2">
    <source>
        <dbReference type="EMBL" id="DAF89546.1"/>
    </source>
</evidence>
<organism evidence="2">
    <name type="scientific">Siphoviridae sp. ctRSW19</name>
    <dbReference type="NCBI Taxonomy" id="2825503"/>
    <lineage>
        <taxon>Viruses</taxon>
        <taxon>Duplodnaviria</taxon>
        <taxon>Heunggongvirae</taxon>
        <taxon>Uroviricota</taxon>
        <taxon>Caudoviricetes</taxon>
    </lineage>
</organism>
<dbReference type="InterPro" id="IPR010572">
    <property type="entry name" value="Tail_dom"/>
</dbReference>
<dbReference type="EMBL" id="BK016013">
    <property type="protein sequence ID" value="DAF89546.1"/>
    <property type="molecule type" value="Genomic_DNA"/>
</dbReference>
<protein>
    <submittedName>
        <fullName evidence="2">Tail protein</fullName>
    </submittedName>
</protein>
<dbReference type="NCBIfam" id="TIGR01665">
    <property type="entry name" value="put_anti_recept"/>
    <property type="match status" value="1"/>
</dbReference>